<comment type="caution">
    <text evidence="1">The sequence shown here is derived from an EMBL/GenBank/DDBJ whole genome shotgun (WGS) entry which is preliminary data.</text>
</comment>
<reference evidence="1 2" key="2">
    <citation type="journal article" date="2021" name="Genomics">
        <title>High-quality reference genome for Clonorchis sinensis.</title>
        <authorList>
            <person name="Young N.D."/>
            <person name="Stroehlein A.J."/>
            <person name="Kinkar L."/>
            <person name="Wang T."/>
            <person name="Sohn W.M."/>
            <person name="Chang B.C.H."/>
            <person name="Kaur P."/>
            <person name="Weisz D."/>
            <person name="Dudchenko O."/>
            <person name="Aiden E.L."/>
            <person name="Korhonen P.K."/>
            <person name="Gasser R.B."/>
        </authorList>
    </citation>
    <scope>NUCLEOTIDE SEQUENCE [LARGE SCALE GENOMIC DNA]</scope>
    <source>
        <strain evidence="1">Cs-k2</strain>
    </source>
</reference>
<evidence type="ECO:0000313" key="2">
    <source>
        <dbReference type="Proteomes" id="UP000286415"/>
    </source>
</evidence>
<dbReference type="Proteomes" id="UP000286415">
    <property type="component" value="Unassembled WGS sequence"/>
</dbReference>
<gene>
    <name evidence="1" type="ORF">CSKR_202541</name>
</gene>
<protein>
    <submittedName>
        <fullName evidence="1">Uncharacterized protein</fullName>
    </submittedName>
</protein>
<sequence length="103" mass="12071">MKLQFEDCYRNRNAKAAGGLQKQDTYIVNSHMPQQLPSCHKQSCIQTFFSLTETLEISGVQDKTKRFKETERFVFVVAWKKNSMRKQTNEKPFPHQPKNYAAI</sequence>
<evidence type="ECO:0000313" key="1">
    <source>
        <dbReference type="EMBL" id="KAG5453522.1"/>
    </source>
</evidence>
<proteinExistence type="predicted"/>
<accession>A0A8T1MXD0</accession>
<dbReference type="AlphaFoldDB" id="A0A8T1MXD0"/>
<reference evidence="1 2" key="1">
    <citation type="journal article" date="2018" name="Biotechnol. Adv.">
        <title>Improved genomic resources and new bioinformatic workflow for the carcinogenic parasite Clonorchis sinensis: Biotechnological implications.</title>
        <authorList>
            <person name="Wang D."/>
            <person name="Korhonen P.K."/>
            <person name="Gasser R.B."/>
            <person name="Young N.D."/>
        </authorList>
    </citation>
    <scope>NUCLEOTIDE SEQUENCE [LARGE SCALE GENOMIC DNA]</scope>
    <source>
        <strain evidence="1">Cs-k2</strain>
    </source>
</reference>
<organism evidence="1 2">
    <name type="scientific">Clonorchis sinensis</name>
    <name type="common">Chinese liver fluke</name>
    <dbReference type="NCBI Taxonomy" id="79923"/>
    <lineage>
        <taxon>Eukaryota</taxon>
        <taxon>Metazoa</taxon>
        <taxon>Spiralia</taxon>
        <taxon>Lophotrochozoa</taxon>
        <taxon>Platyhelminthes</taxon>
        <taxon>Trematoda</taxon>
        <taxon>Digenea</taxon>
        <taxon>Opisthorchiida</taxon>
        <taxon>Opisthorchiata</taxon>
        <taxon>Opisthorchiidae</taxon>
        <taxon>Clonorchis</taxon>
    </lineage>
</organism>
<name>A0A8T1MXD0_CLOSI</name>
<keyword evidence="2" id="KW-1185">Reference proteome</keyword>
<dbReference type="EMBL" id="NIRI02000013">
    <property type="protein sequence ID" value="KAG5453522.1"/>
    <property type="molecule type" value="Genomic_DNA"/>
</dbReference>